<proteinExistence type="predicted"/>
<comment type="caution">
    <text evidence="1">The sequence shown here is derived from an EMBL/GenBank/DDBJ whole genome shotgun (WGS) entry which is preliminary data.</text>
</comment>
<name>A0ABQ5GCC9_9ASTR</name>
<reference evidence="1" key="2">
    <citation type="submission" date="2022-01" db="EMBL/GenBank/DDBJ databases">
        <authorList>
            <person name="Yamashiro T."/>
            <person name="Shiraishi A."/>
            <person name="Satake H."/>
            <person name="Nakayama K."/>
        </authorList>
    </citation>
    <scope>NUCLEOTIDE SEQUENCE</scope>
</reference>
<dbReference type="EMBL" id="BQNB010018296">
    <property type="protein sequence ID" value="GJT72836.1"/>
    <property type="molecule type" value="Genomic_DNA"/>
</dbReference>
<reference evidence="1" key="1">
    <citation type="journal article" date="2022" name="Int. J. Mol. Sci.">
        <title>Draft Genome of Tanacetum Coccineum: Genomic Comparison of Closely Related Tanacetum-Family Plants.</title>
        <authorList>
            <person name="Yamashiro T."/>
            <person name="Shiraishi A."/>
            <person name="Nakayama K."/>
            <person name="Satake H."/>
        </authorList>
    </citation>
    <scope>NUCLEOTIDE SEQUENCE</scope>
</reference>
<sequence length="275" mass="31111">MIAVLKRLMLLDNMLNTASPDVNTSSLKLNVVGPSVNTASSNEQDSPKDMFTMGVSHTLEATHIEFFSDEDEPEVDLGNITNSYTIRRMTKPTSEQGFLSDVYEQKTHDTLNTCLYVVSYNKLLVLVDLPSDKKKVLIYEDVFAPVTRIEAKRLFFATASFMGFSPVNTIGCNKVLLIWKLLRRVYVTQPPGFKILTIRQSLPQVVKAHFLFVIHAPRSMIYRLGLCCISRASRPDYHCLQSVQVPGFQVTPKDITISLSRSRENFLDILKETKL</sequence>
<organism evidence="1 2">
    <name type="scientific">Tanacetum coccineum</name>
    <dbReference type="NCBI Taxonomy" id="301880"/>
    <lineage>
        <taxon>Eukaryota</taxon>
        <taxon>Viridiplantae</taxon>
        <taxon>Streptophyta</taxon>
        <taxon>Embryophyta</taxon>
        <taxon>Tracheophyta</taxon>
        <taxon>Spermatophyta</taxon>
        <taxon>Magnoliopsida</taxon>
        <taxon>eudicotyledons</taxon>
        <taxon>Gunneridae</taxon>
        <taxon>Pentapetalae</taxon>
        <taxon>asterids</taxon>
        <taxon>campanulids</taxon>
        <taxon>Asterales</taxon>
        <taxon>Asteraceae</taxon>
        <taxon>Asteroideae</taxon>
        <taxon>Anthemideae</taxon>
        <taxon>Anthemidinae</taxon>
        <taxon>Tanacetum</taxon>
    </lineage>
</organism>
<dbReference type="Proteomes" id="UP001151760">
    <property type="component" value="Unassembled WGS sequence"/>
</dbReference>
<evidence type="ECO:0000313" key="1">
    <source>
        <dbReference type="EMBL" id="GJT72836.1"/>
    </source>
</evidence>
<accession>A0ABQ5GCC9</accession>
<gene>
    <name evidence="1" type="ORF">Tco_1032122</name>
</gene>
<keyword evidence="2" id="KW-1185">Reference proteome</keyword>
<protein>
    <submittedName>
        <fullName evidence="1">Uncharacterized protein</fullName>
    </submittedName>
</protein>
<evidence type="ECO:0000313" key="2">
    <source>
        <dbReference type="Proteomes" id="UP001151760"/>
    </source>
</evidence>